<proteinExistence type="predicted"/>
<dbReference type="InterPro" id="IPR018060">
    <property type="entry name" value="HTH_AraC"/>
</dbReference>
<dbReference type="Gene3D" id="3.30.70.100">
    <property type="match status" value="1"/>
</dbReference>
<keyword evidence="3" id="KW-0804">Transcription</keyword>
<dbReference type="PROSITE" id="PS00041">
    <property type="entry name" value="HTH_ARAC_FAMILY_1"/>
    <property type="match status" value="1"/>
</dbReference>
<dbReference type="RefSeq" id="WP_310094865.1">
    <property type="nucleotide sequence ID" value="NZ_JAVDUU010000002.1"/>
</dbReference>
<keyword evidence="1" id="KW-0805">Transcription regulation</keyword>
<dbReference type="SUPFAM" id="SSF55008">
    <property type="entry name" value="HMA, heavy metal-associated domain"/>
    <property type="match status" value="1"/>
</dbReference>
<dbReference type="InterPro" id="IPR018062">
    <property type="entry name" value="HTH_AraC-typ_CS"/>
</dbReference>
<reference evidence="5 6" key="1">
    <citation type="submission" date="2023-07" db="EMBL/GenBank/DDBJ databases">
        <title>Sorghum-associated microbial communities from plants grown in Nebraska, USA.</title>
        <authorList>
            <person name="Schachtman D."/>
        </authorList>
    </citation>
    <scope>NUCLEOTIDE SEQUENCE [LARGE SCALE GENOMIC DNA]</scope>
    <source>
        <strain evidence="5 6">3262</strain>
    </source>
</reference>
<dbReference type="Pfam" id="PF12833">
    <property type="entry name" value="HTH_18"/>
    <property type="match status" value="1"/>
</dbReference>
<keyword evidence="6" id="KW-1185">Reference proteome</keyword>
<keyword evidence="2" id="KW-0238">DNA-binding</keyword>
<evidence type="ECO:0000256" key="1">
    <source>
        <dbReference type="ARBA" id="ARBA00023015"/>
    </source>
</evidence>
<dbReference type="PANTHER" id="PTHR43280:SF28">
    <property type="entry name" value="HTH-TYPE TRANSCRIPTIONAL ACTIVATOR RHAS"/>
    <property type="match status" value="1"/>
</dbReference>
<accession>A0ABU1TB85</accession>
<dbReference type="InterPro" id="IPR036163">
    <property type="entry name" value="HMA_dom_sf"/>
</dbReference>
<name>A0ABU1TB85_9SPHI</name>
<feature type="domain" description="HTH araC/xylS-type" evidence="4">
    <location>
        <begin position="96"/>
        <end position="175"/>
    </location>
</feature>
<evidence type="ECO:0000259" key="4">
    <source>
        <dbReference type="PROSITE" id="PS01124"/>
    </source>
</evidence>
<evidence type="ECO:0000256" key="2">
    <source>
        <dbReference type="ARBA" id="ARBA00023125"/>
    </source>
</evidence>
<evidence type="ECO:0000313" key="6">
    <source>
        <dbReference type="Proteomes" id="UP001247620"/>
    </source>
</evidence>
<gene>
    <name evidence="5" type="ORF">J2W55_001962</name>
</gene>
<dbReference type="PROSITE" id="PS01124">
    <property type="entry name" value="HTH_ARAC_FAMILY_2"/>
    <property type="match status" value="1"/>
</dbReference>
<sequence length="186" mass="21049">MKLYIKNMVCNRCKTAVQTELEKVGLEPANIDLGEITLKEKPTAVQQEKLAQALNSLGFEMIDNQKSRLIEQIKTQIIKLVHYTDTSTPLKLSAVLTDQLNHDYSYLSNLFSAVEGTTIEKYYIAQKIERAKELLVYNELNLSAIALQMGYSSVAYLSAQFKQVTGMTPSQFKNLQGHNRKNIDDL</sequence>
<dbReference type="PANTHER" id="PTHR43280">
    <property type="entry name" value="ARAC-FAMILY TRANSCRIPTIONAL REGULATOR"/>
    <property type="match status" value="1"/>
</dbReference>
<dbReference type="EMBL" id="JAVDUU010000002">
    <property type="protein sequence ID" value="MDR6942120.1"/>
    <property type="molecule type" value="Genomic_DNA"/>
</dbReference>
<dbReference type="InterPro" id="IPR009057">
    <property type="entry name" value="Homeodomain-like_sf"/>
</dbReference>
<protein>
    <submittedName>
        <fullName evidence="5">AraC-like DNA-binding protein</fullName>
    </submittedName>
</protein>
<dbReference type="Gene3D" id="1.10.10.60">
    <property type="entry name" value="Homeodomain-like"/>
    <property type="match status" value="2"/>
</dbReference>
<comment type="caution">
    <text evidence="5">The sequence shown here is derived from an EMBL/GenBank/DDBJ whole genome shotgun (WGS) entry which is preliminary data.</text>
</comment>
<evidence type="ECO:0000256" key="3">
    <source>
        <dbReference type="ARBA" id="ARBA00023163"/>
    </source>
</evidence>
<evidence type="ECO:0000313" key="5">
    <source>
        <dbReference type="EMBL" id="MDR6942120.1"/>
    </source>
</evidence>
<organism evidence="5 6">
    <name type="scientific">Mucilaginibacter pocheonensis</name>
    <dbReference type="NCBI Taxonomy" id="398050"/>
    <lineage>
        <taxon>Bacteria</taxon>
        <taxon>Pseudomonadati</taxon>
        <taxon>Bacteroidota</taxon>
        <taxon>Sphingobacteriia</taxon>
        <taxon>Sphingobacteriales</taxon>
        <taxon>Sphingobacteriaceae</taxon>
        <taxon>Mucilaginibacter</taxon>
    </lineage>
</organism>
<dbReference type="SUPFAM" id="SSF46689">
    <property type="entry name" value="Homeodomain-like"/>
    <property type="match status" value="1"/>
</dbReference>
<dbReference type="Proteomes" id="UP001247620">
    <property type="component" value="Unassembled WGS sequence"/>
</dbReference>
<dbReference type="SMART" id="SM00342">
    <property type="entry name" value="HTH_ARAC"/>
    <property type="match status" value="1"/>
</dbReference>